<dbReference type="AlphaFoldDB" id="A0A6C0KC01"/>
<sequence>MNTKSVVAVVKKPKAVPKATKAVVKKPRAVPKATKAVVKKPRAVPKATKAVVKKPRATKAVPKAAKAVVKKPRKYNNINGGGGSSRSSTSGMGSYLRKLVPFRRTSNAVAPIPVIKEDTPVVEEPQRAPIEKCVRPSPSKLLDKILQDYKTLFVDKIIKKDFTLYDLLFLIENIADNLDKFFEEFLHFYPIIIFNVDDEKTYYGDDNKFLKFQDELVKINSRIRYYVGTLIDRPELTYGIFSNIVVEKFEPLVKDLKTDGKLDTSKMVYNGILDGTQKGRKEYRKSGLNFFRFIYILNLNKQRKANKIQYLCYKLYFGDELLVLGEGQNNEYKDFNHIVEGLYKILQDFFSYISFISINDYKNGVHTDIIEQCKDYITTAKQSARLNLISFHKLYKQLNEAINEQKMSQYKSEEPLAVWRSSKQKYSSLGITW</sequence>
<protein>
    <submittedName>
        <fullName evidence="1">Uncharacterized protein</fullName>
    </submittedName>
</protein>
<reference evidence="1" key="1">
    <citation type="journal article" date="2020" name="Nature">
        <title>Giant virus diversity and host interactions through global metagenomics.</title>
        <authorList>
            <person name="Schulz F."/>
            <person name="Roux S."/>
            <person name="Paez-Espino D."/>
            <person name="Jungbluth S."/>
            <person name="Walsh D.A."/>
            <person name="Denef V.J."/>
            <person name="McMahon K.D."/>
            <person name="Konstantinidis K.T."/>
            <person name="Eloe-Fadrosh E.A."/>
            <person name="Kyrpides N.C."/>
            <person name="Woyke T."/>
        </authorList>
    </citation>
    <scope>NUCLEOTIDE SEQUENCE</scope>
    <source>
        <strain evidence="1">GVMAG-S-1101178-73</strain>
    </source>
</reference>
<name>A0A6C0KC01_9ZZZZ</name>
<dbReference type="EMBL" id="MN740824">
    <property type="protein sequence ID" value="QHU13714.1"/>
    <property type="molecule type" value="Genomic_DNA"/>
</dbReference>
<organism evidence="1">
    <name type="scientific">viral metagenome</name>
    <dbReference type="NCBI Taxonomy" id="1070528"/>
    <lineage>
        <taxon>unclassified sequences</taxon>
        <taxon>metagenomes</taxon>
        <taxon>organismal metagenomes</taxon>
    </lineage>
</organism>
<proteinExistence type="predicted"/>
<evidence type="ECO:0000313" key="1">
    <source>
        <dbReference type="EMBL" id="QHU13714.1"/>
    </source>
</evidence>
<accession>A0A6C0KC01</accession>